<name>A0AAD1ZJZ9_9LAMI</name>
<keyword evidence="2" id="KW-1185">Reference proteome</keyword>
<organism evidence="1 2">
    <name type="scientific">Fraxinus pennsylvanica</name>
    <dbReference type="NCBI Taxonomy" id="56036"/>
    <lineage>
        <taxon>Eukaryota</taxon>
        <taxon>Viridiplantae</taxon>
        <taxon>Streptophyta</taxon>
        <taxon>Embryophyta</taxon>
        <taxon>Tracheophyta</taxon>
        <taxon>Spermatophyta</taxon>
        <taxon>Magnoliopsida</taxon>
        <taxon>eudicotyledons</taxon>
        <taxon>Gunneridae</taxon>
        <taxon>Pentapetalae</taxon>
        <taxon>asterids</taxon>
        <taxon>lamiids</taxon>
        <taxon>Lamiales</taxon>
        <taxon>Oleaceae</taxon>
        <taxon>Oleeae</taxon>
        <taxon>Fraxinus</taxon>
    </lineage>
</organism>
<protein>
    <submittedName>
        <fullName evidence="1">Uncharacterized protein</fullName>
    </submittedName>
</protein>
<sequence>MIHHLDFWDKFRKVLVSQTSQLISAVVLNYWRVTVGFPYYQPMPTILWIPMETWRGWILHLKAYDIKIMVVIDGLMPLSYYSLSVLKILYIWFRLHGKEVRHLKETYDLESVLSHGPFTI</sequence>
<accession>A0AAD1ZJZ9</accession>
<proteinExistence type="predicted"/>
<dbReference type="EMBL" id="OU503046">
    <property type="protein sequence ID" value="CAI9770493.1"/>
    <property type="molecule type" value="Genomic_DNA"/>
</dbReference>
<reference evidence="1" key="1">
    <citation type="submission" date="2023-05" db="EMBL/GenBank/DDBJ databases">
        <authorList>
            <person name="Huff M."/>
        </authorList>
    </citation>
    <scope>NUCLEOTIDE SEQUENCE</scope>
</reference>
<evidence type="ECO:0000313" key="2">
    <source>
        <dbReference type="Proteomes" id="UP000834106"/>
    </source>
</evidence>
<dbReference type="AlphaFoldDB" id="A0AAD1ZJZ9"/>
<evidence type="ECO:0000313" key="1">
    <source>
        <dbReference type="EMBL" id="CAI9770493.1"/>
    </source>
</evidence>
<gene>
    <name evidence="1" type="ORF">FPE_LOCUS17923</name>
</gene>
<dbReference type="Proteomes" id="UP000834106">
    <property type="component" value="Chromosome 11"/>
</dbReference>